<sequence length="50" mass="4989">MKALLLPALLVLAACQDPMLTTNMTFGANGVSVSPALSGKVGGATVTIED</sequence>
<dbReference type="Proteomes" id="UP001515660">
    <property type="component" value="Unassembled WGS sequence"/>
</dbReference>
<evidence type="ECO:0000313" key="2">
    <source>
        <dbReference type="Proteomes" id="UP001515660"/>
    </source>
</evidence>
<dbReference type="EMBL" id="JAANHS010000002">
    <property type="protein sequence ID" value="NHB75853.1"/>
    <property type="molecule type" value="Genomic_DNA"/>
</dbReference>
<protein>
    <submittedName>
        <fullName evidence="1">Uncharacterized protein</fullName>
    </submittedName>
</protein>
<gene>
    <name evidence="1" type="ORF">G8O29_03725</name>
</gene>
<proteinExistence type="predicted"/>
<evidence type="ECO:0000313" key="1">
    <source>
        <dbReference type="EMBL" id="NHB75853.1"/>
    </source>
</evidence>
<organism evidence="1 2">
    <name type="scientific">Rhodobacter calidifons</name>
    <dbReference type="NCBI Taxonomy" id="2715277"/>
    <lineage>
        <taxon>Bacteria</taxon>
        <taxon>Pseudomonadati</taxon>
        <taxon>Pseudomonadota</taxon>
        <taxon>Alphaproteobacteria</taxon>
        <taxon>Rhodobacterales</taxon>
        <taxon>Rhodobacter group</taxon>
        <taxon>Rhodobacter</taxon>
    </lineage>
</organism>
<reference evidence="1 2" key="1">
    <citation type="journal article" date="2022" name="Microorganisms">
        <title>Genome Sequence and Characterization of a Xanthorhodopsin-Containing, Aerobic Anoxygenic Phototrophic Rhodobacter Species, Isolated from Mesophilic Conditions at Yellowstone National Park.</title>
        <authorList>
            <person name="Kyndt J.A."/>
            <person name="Robertson S."/>
            <person name="Shoffstall I.B."/>
            <person name="Ramaley R.F."/>
            <person name="Meyer T.E."/>
        </authorList>
    </citation>
    <scope>NUCLEOTIDE SEQUENCE [LARGE SCALE GENOMIC DNA]</scope>
    <source>
        <strain evidence="1 2">M37P</strain>
    </source>
</reference>
<keyword evidence="2" id="KW-1185">Reference proteome</keyword>
<comment type="caution">
    <text evidence="1">The sequence shown here is derived from an EMBL/GenBank/DDBJ whole genome shotgun (WGS) entry which is preliminary data.</text>
</comment>
<dbReference type="PROSITE" id="PS51257">
    <property type="entry name" value="PROKAR_LIPOPROTEIN"/>
    <property type="match status" value="1"/>
</dbReference>
<name>A0ABX0G4N4_9RHOB</name>
<accession>A0ABX0G4N4</accession>
<dbReference type="RefSeq" id="WP_166401874.1">
    <property type="nucleotide sequence ID" value="NZ_JAANHS010000002.1"/>
</dbReference>